<protein>
    <submittedName>
        <fullName evidence="1">Uncharacterized protein</fullName>
    </submittedName>
</protein>
<name>G0QWE5_ICHMU</name>
<evidence type="ECO:0000313" key="1">
    <source>
        <dbReference type="EMBL" id="EGR30462.1"/>
    </source>
</evidence>
<dbReference type="AlphaFoldDB" id="G0QWE5"/>
<gene>
    <name evidence="1" type="ORF">IMG5_131360</name>
</gene>
<keyword evidence="2" id="KW-1185">Reference proteome</keyword>
<organism evidence="1 2">
    <name type="scientific">Ichthyophthirius multifiliis</name>
    <name type="common">White spot disease agent</name>
    <name type="synonym">Ich</name>
    <dbReference type="NCBI Taxonomy" id="5932"/>
    <lineage>
        <taxon>Eukaryota</taxon>
        <taxon>Sar</taxon>
        <taxon>Alveolata</taxon>
        <taxon>Ciliophora</taxon>
        <taxon>Intramacronucleata</taxon>
        <taxon>Oligohymenophorea</taxon>
        <taxon>Hymenostomatida</taxon>
        <taxon>Ophryoglenina</taxon>
        <taxon>Ichthyophthirius</taxon>
    </lineage>
</organism>
<dbReference type="OrthoDB" id="282803at2759"/>
<dbReference type="InParanoid" id="G0QWE5"/>
<proteinExistence type="predicted"/>
<dbReference type="eggNOG" id="ENOG502SNWJ">
    <property type="taxonomic scope" value="Eukaryota"/>
</dbReference>
<evidence type="ECO:0000313" key="2">
    <source>
        <dbReference type="Proteomes" id="UP000008983"/>
    </source>
</evidence>
<reference evidence="1 2" key="1">
    <citation type="submission" date="2011-07" db="EMBL/GenBank/DDBJ databases">
        <authorList>
            <person name="Coyne R."/>
            <person name="Brami D."/>
            <person name="Johnson J."/>
            <person name="Hostetler J."/>
            <person name="Hannick L."/>
            <person name="Clark T."/>
            <person name="Cassidy-Hanley D."/>
            <person name="Inman J."/>
        </authorList>
    </citation>
    <scope>NUCLEOTIDE SEQUENCE [LARGE SCALE GENOMIC DNA]</scope>
    <source>
        <strain evidence="1 2">G5</strain>
    </source>
</reference>
<accession>G0QWE5</accession>
<dbReference type="RefSeq" id="XP_004032049.1">
    <property type="nucleotide sequence ID" value="XM_004032001.1"/>
</dbReference>
<dbReference type="GeneID" id="14906571"/>
<dbReference type="EMBL" id="GL983990">
    <property type="protein sequence ID" value="EGR30462.1"/>
    <property type="molecule type" value="Genomic_DNA"/>
</dbReference>
<dbReference type="STRING" id="857967.G0QWE5"/>
<dbReference type="OMA" id="NISILMY"/>
<dbReference type="Proteomes" id="UP000008983">
    <property type="component" value="Unassembled WGS sequence"/>
</dbReference>
<sequence length="180" mass="20936">MWFKFFSKQSWNLRIWRKCNLKFNQDDQGMLRHKGIGRYTDFLFRMVRNEGPIRGSMFFIGFGLASSVGYVFNNYIDPYFFESGRIQAAIDLKQNDEQAVSKLFFNRFGAPSRPLRSLEDMIAFLSGSVTYDQLADFTSYSHAMDVNADQQAGLDSWMSQNDLNMLKYYQKSIGKKVEGI</sequence>